<protein>
    <submittedName>
        <fullName evidence="2">Uncharacterized protein (DUF2336 family)</fullName>
    </submittedName>
</protein>
<sequence>MSEQFRELEKPAGARNKDVVLMATVTSFQALSFPGKSELRQFAELFQPLFAGSSMEARREAVAALSRSPNLPLSVAAFIASQPISIAAPFLASSPALSDDMLIMIARTQGADHARAIVKRERLSPTVIDALVSLRHALPPRPEKAKVEETKVEPLQKIAPSSFDKVMADLEMSDLSGAVAPQKIVPEPVAREEALRQTIKRMAYQQRPPREDRLGRRQATPVQTALLVRFARAHDGGFFATTLADMLSSSRWLAERILLDISGRQLATTLAGVAMDDRDAVFILEHIYPHLARRENDASRAETLLFGMDPDQAEARIDSWIRADRYTFAGDELPVVARETDQREVPAPGATSLKAANQGSAKRQPVGDEHGRQVLRARKR</sequence>
<dbReference type="RefSeq" id="WP_246034999.1">
    <property type="nucleotide sequence ID" value="NZ_JACHGA010000001.1"/>
</dbReference>
<dbReference type="InterPro" id="IPR019285">
    <property type="entry name" value="DUF2336"/>
</dbReference>
<gene>
    <name evidence="2" type="ORF">HNR26_000331</name>
</gene>
<dbReference type="AlphaFoldDB" id="A0A7W8HLQ3"/>
<feature type="region of interest" description="Disordered" evidence="1">
    <location>
        <begin position="338"/>
        <end position="380"/>
    </location>
</feature>
<proteinExistence type="predicted"/>
<evidence type="ECO:0000313" key="3">
    <source>
        <dbReference type="Proteomes" id="UP000550895"/>
    </source>
</evidence>
<evidence type="ECO:0000256" key="1">
    <source>
        <dbReference type="SAM" id="MobiDB-lite"/>
    </source>
</evidence>
<evidence type="ECO:0000313" key="2">
    <source>
        <dbReference type="EMBL" id="MBB5274293.1"/>
    </source>
</evidence>
<dbReference type="Pfam" id="PF10098">
    <property type="entry name" value="DUF2336"/>
    <property type="match status" value="1"/>
</dbReference>
<reference evidence="2 3" key="1">
    <citation type="submission" date="2020-08" db="EMBL/GenBank/DDBJ databases">
        <title>Genomic Encyclopedia of Type Strains, Phase IV (KMG-IV): sequencing the most valuable type-strain genomes for metagenomic binning, comparative biology and taxonomic classification.</title>
        <authorList>
            <person name="Goeker M."/>
        </authorList>
    </citation>
    <scope>NUCLEOTIDE SEQUENCE [LARGE SCALE GENOMIC DNA]</scope>
    <source>
        <strain evidence="2 3">DSM 26376</strain>
    </source>
</reference>
<comment type="caution">
    <text evidence="2">The sequence shown here is derived from an EMBL/GenBank/DDBJ whole genome shotgun (WGS) entry which is preliminary data.</text>
</comment>
<organism evidence="2 3">
    <name type="scientific">Rhizobium rosettiformans</name>
    <dbReference type="NCBI Taxonomy" id="1368430"/>
    <lineage>
        <taxon>Bacteria</taxon>
        <taxon>Pseudomonadati</taxon>
        <taxon>Pseudomonadota</taxon>
        <taxon>Alphaproteobacteria</taxon>
        <taxon>Hyphomicrobiales</taxon>
        <taxon>Rhizobiaceae</taxon>
        <taxon>Rhizobium/Agrobacterium group</taxon>
        <taxon>Rhizobium</taxon>
    </lineage>
</organism>
<keyword evidence="3" id="KW-1185">Reference proteome</keyword>
<dbReference type="EMBL" id="JACHGA010000001">
    <property type="protein sequence ID" value="MBB5274293.1"/>
    <property type="molecule type" value="Genomic_DNA"/>
</dbReference>
<name>A0A7W8HLQ3_9HYPH</name>
<accession>A0A7W8HLQ3</accession>
<dbReference type="Proteomes" id="UP000550895">
    <property type="component" value="Unassembled WGS sequence"/>
</dbReference>